<dbReference type="Gene3D" id="3.40.50.1820">
    <property type="entry name" value="alpha/beta hydrolase"/>
    <property type="match status" value="1"/>
</dbReference>
<dbReference type="KEGG" id="serj:SGUI_0372"/>
<dbReference type="InterPro" id="IPR052897">
    <property type="entry name" value="Sec-Metab_Biosynth_Hydrolase"/>
</dbReference>
<dbReference type="Proteomes" id="UP000092482">
    <property type="component" value="Chromosome"/>
</dbReference>
<feature type="domain" description="AB hydrolase-1" evidence="1">
    <location>
        <begin position="2"/>
        <end position="221"/>
    </location>
</feature>
<name>A0A1B1N8M6_9MICO</name>
<dbReference type="InterPro" id="IPR000073">
    <property type="entry name" value="AB_hydrolase_1"/>
</dbReference>
<dbReference type="SUPFAM" id="SSF53474">
    <property type="entry name" value="alpha/beta-Hydrolases"/>
    <property type="match status" value="1"/>
</dbReference>
<dbReference type="PANTHER" id="PTHR37017">
    <property type="entry name" value="AB HYDROLASE-1 DOMAIN-CONTAINING PROTEIN-RELATED"/>
    <property type="match status" value="1"/>
</dbReference>
<accession>A0A1B1N8M6</accession>
<evidence type="ECO:0000313" key="2">
    <source>
        <dbReference type="EMBL" id="ANS77768.1"/>
    </source>
</evidence>
<dbReference type="AlphaFoldDB" id="A0A1B1N8M6"/>
<dbReference type="STRING" id="1758689.SGUI_0372"/>
<sequence length="228" mass="24776">MLVPGFWLGEWAWDEVARLLSEQGYAVDALTLPGQGVEDPDRSRVTPQDQADAIVAALDPAADRRVLVLHSGAAVPGTLVLDQRPELVDHVVWVDTAPSADGGAMDAEFAEEVLLLEDRYEDELAEGSMRDLTEEQLSTFRERAVPTPGLVVSTPVRLTNDARHDVPATVVCTSFPSEDFRSYAAQGVPFLRALPDYRALTYVDLPTGHWPMWSRPADLAAVVADAAG</sequence>
<keyword evidence="3" id="KW-1185">Reference proteome</keyword>
<dbReference type="EMBL" id="CP014989">
    <property type="protein sequence ID" value="ANS77768.1"/>
    <property type="molecule type" value="Genomic_DNA"/>
</dbReference>
<proteinExistence type="predicted"/>
<dbReference type="InterPro" id="IPR029058">
    <property type="entry name" value="AB_hydrolase_fold"/>
</dbReference>
<reference evidence="2 3" key="1">
    <citation type="submission" date="2016-03" db="EMBL/GenBank/DDBJ databases">
        <title>Shallow-sea hydrothermal system.</title>
        <authorList>
            <person name="Tang K."/>
        </authorList>
    </citation>
    <scope>NUCLEOTIDE SEQUENCE [LARGE SCALE GENOMIC DNA]</scope>
    <source>
        <strain evidence="2 3">JLT9</strain>
    </source>
</reference>
<evidence type="ECO:0000313" key="3">
    <source>
        <dbReference type="Proteomes" id="UP000092482"/>
    </source>
</evidence>
<evidence type="ECO:0000259" key="1">
    <source>
        <dbReference type="Pfam" id="PF12697"/>
    </source>
</evidence>
<dbReference type="Pfam" id="PF12697">
    <property type="entry name" value="Abhydrolase_6"/>
    <property type="match status" value="1"/>
</dbReference>
<protein>
    <submittedName>
        <fullName evidence="2">Putative esterase</fullName>
    </submittedName>
</protein>
<dbReference type="PATRIC" id="fig|1758689.4.peg.377"/>
<gene>
    <name evidence="2" type="ORF">SGUI_0372</name>
</gene>
<dbReference type="PANTHER" id="PTHR37017:SF10">
    <property type="entry name" value="AB HYDROLASE-1 DOMAIN-CONTAINING PROTEIN"/>
    <property type="match status" value="1"/>
</dbReference>
<organism evidence="2 3">
    <name type="scientific">Serinicoccus hydrothermalis</name>
    <dbReference type="NCBI Taxonomy" id="1758689"/>
    <lineage>
        <taxon>Bacteria</taxon>
        <taxon>Bacillati</taxon>
        <taxon>Actinomycetota</taxon>
        <taxon>Actinomycetes</taxon>
        <taxon>Micrococcales</taxon>
        <taxon>Ornithinimicrobiaceae</taxon>
        <taxon>Serinicoccus</taxon>
    </lineage>
</organism>
<dbReference type="GO" id="GO:0003824">
    <property type="term" value="F:catalytic activity"/>
    <property type="evidence" value="ECO:0007669"/>
    <property type="project" value="UniProtKB-ARBA"/>
</dbReference>